<organism evidence="4 5">
    <name type="scientific">Alkalibacillus salilacus</name>
    <dbReference type="NCBI Taxonomy" id="284582"/>
    <lineage>
        <taxon>Bacteria</taxon>
        <taxon>Bacillati</taxon>
        <taxon>Bacillota</taxon>
        <taxon>Bacilli</taxon>
        <taxon>Bacillales</taxon>
        <taxon>Bacillaceae</taxon>
        <taxon>Alkalibacillus</taxon>
    </lineage>
</organism>
<dbReference type="PANTHER" id="PTHR34475:SF1">
    <property type="entry name" value="CYTOSKELETON PROTEIN RODZ"/>
    <property type="match status" value="1"/>
</dbReference>
<feature type="compositionally biased region" description="Low complexity" evidence="1">
    <location>
        <begin position="164"/>
        <end position="190"/>
    </location>
</feature>
<evidence type="ECO:0000313" key="4">
    <source>
        <dbReference type="EMBL" id="MDQ0159028.1"/>
    </source>
</evidence>
<dbReference type="SUPFAM" id="SSF47413">
    <property type="entry name" value="lambda repressor-like DNA-binding domains"/>
    <property type="match status" value="1"/>
</dbReference>
<gene>
    <name evidence="4" type="ORF">J2S77_000992</name>
</gene>
<keyword evidence="2" id="KW-1133">Transmembrane helix</keyword>
<dbReference type="SMART" id="SM00530">
    <property type="entry name" value="HTH_XRE"/>
    <property type="match status" value="1"/>
</dbReference>
<feature type="domain" description="HTH cro/C1-type" evidence="3">
    <location>
        <begin position="7"/>
        <end position="37"/>
    </location>
</feature>
<feature type="compositionally biased region" description="Acidic residues" evidence="1">
    <location>
        <begin position="191"/>
        <end position="203"/>
    </location>
</feature>
<reference evidence="4 5" key="1">
    <citation type="submission" date="2023-07" db="EMBL/GenBank/DDBJ databases">
        <title>Genomic Encyclopedia of Type Strains, Phase IV (KMG-IV): sequencing the most valuable type-strain genomes for metagenomic binning, comparative biology and taxonomic classification.</title>
        <authorList>
            <person name="Goeker M."/>
        </authorList>
    </citation>
    <scope>NUCLEOTIDE SEQUENCE [LARGE SCALE GENOMIC DNA]</scope>
    <source>
        <strain evidence="4 5">DSM 16460</strain>
    </source>
</reference>
<keyword evidence="5" id="KW-1185">Reference proteome</keyword>
<dbReference type="CDD" id="cd00093">
    <property type="entry name" value="HTH_XRE"/>
    <property type="match status" value="1"/>
</dbReference>
<feature type="transmembrane region" description="Helical" evidence="2">
    <location>
        <begin position="106"/>
        <end position="127"/>
    </location>
</feature>
<dbReference type="PANTHER" id="PTHR34475">
    <property type="match status" value="1"/>
</dbReference>
<dbReference type="EMBL" id="JAUSTQ010000003">
    <property type="protein sequence ID" value="MDQ0159028.1"/>
    <property type="molecule type" value="Genomic_DNA"/>
</dbReference>
<feature type="compositionally biased region" description="Acidic residues" evidence="1">
    <location>
        <begin position="151"/>
        <end position="163"/>
    </location>
</feature>
<dbReference type="PROSITE" id="PS50943">
    <property type="entry name" value="HTH_CROC1"/>
    <property type="match status" value="1"/>
</dbReference>
<evidence type="ECO:0000256" key="1">
    <source>
        <dbReference type="SAM" id="MobiDB-lite"/>
    </source>
</evidence>
<dbReference type="Proteomes" id="UP001224359">
    <property type="component" value="Unassembled WGS sequence"/>
</dbReference>
<accession>A0ABT9VDI2</accession>
<keyword evidence="2" id="KW-0812">Transmembrane</keyword>
<dbReference type="InterPro" id="IPR001387">
    <property type="entry name" value="Cro/C1-type_HTH"/>
</dbReference>
<dbReference type="RefSeq" id="WP_306975181.1">
    <property type="nucleotide sequence ID" value="NZ_JAUSTQ010000003.1"/>
</dbReference>
<dbReference type="Pfam" id="PF13413">
    <property type="entry name" value="HTH_25"/>
    <property type="match status" value="1"/>
</dbReference>
<feature type="region of interest" description="Disordered" evidence="1">
    <location>
        <begin position="151"/>
        <end position="225"/>
    </location>
</feature>
<name>A0ABT9VDI2_9BACI</name>
<sequence>MEVGERLKEAREAKGLTVEQLAQETKIQKRYLDAIETHDWSTLPGNFYIRAFVREYANAVGLNGEELLHEHANELPTVSEPASYQYMTPSRSAGKSGKKNKQMFSVIPKLLVFILLIGVGFAIWYSVVNFIQPAMTEDSNNNDSEEIISAPEEDENNQEENNNDENNNQEENSSNEEGNNDSSQDNNSNNGDEESDQESEESSEPQISVANVDESGTPTTTYEVSHNGPVEITLNTDSETWLQVNVSENGNTSQPISGMFNTENAPETYTYENSSGEMELVIGLASAFTVEVNGQPIEYEIDPNDTVRQNVIIQWQNEES</sequence>
<protein>
    <submittedName>
        <fullName evidence="4">Cytoskeletal protein RodZ</fullName>
    </submittedName>
</protein>
<feature type="compositionally biased region" description="Polar residues" evidence="1">
    <location>
        <begin position="205"/>
        <end position="224"/>
    </location>
</feature>
<evidence type="ECO:0000256" key="2">
    <source>
        <dbReference type="SAM" id="Phobius"/>
    </source>
</evidence>
<comment type="caution">
    <text evidence="4">The sequence shown here is derived from an EMBL/GenBank/DDBJ whole genome shotgun (WGS) entry which is preliminary data.</text>
</comment>
<keyword evidence="2" id="KW-0472">Membrane</keyword>
<dbReference type="InterPro" id="IPR050400">
    <property type="entry name" value="Bact_Cytoskel_RodZ"/>
</dbReference>
<dbReference type="InterPro" id="IPR010982">
    <property type="entry name" value="Lambda_DNA-bd_dom_sf"/>
</dbReference>
<evidence type="ECO:0000313" key="5">
    <source>
        <dbReference type="Proteomes" id="UP001224359"/>
    </source>
</evidence>
<dbReference type="Gene3D" id="1.10.260.40">
    <property type="entry name" value="lambda repressor-like DNA-binding domains"/>
    <property type="match status" value="1"/>
</dbReference>
<evidence type="ECO:0000259" key="3">
    <source>
        <dbReference type="PROSITE" id="PS50943"/>
    </source>
</evidence>
<proteinExistence type="predicted"/>